<dbReference type="GO" id="GO:0006166">
    <property type="term" value="P:purine ribonucleoside salvage"/>
    <property type="evidence" value="ECO:0007669"/>
    <property type="project" value="TreeGrafter"/>
</dbReference>
<dbReference type="GO" id="GO:0046872">
    <property type="term" value="F:metal ion binding"/>
    <property type="evidence" value="ECO:0007669"/>
    <property type="project" value="UniProtKB-KW"/>
</dbReference>
<dbReference type="SUPFAM" id="SSF55957">
    <property type="entry name" value="Phosphoglucomutase, C-terminal domain"/>
    <property type="match status" value="1"/>
</dbReference>
<dbReference type="GO" id="GO:0005975">
    <property type="term" value="P:carbohydrate metabolic process"/>
    <property type="evidence" value="ECO:0007669"/>
    <property type="project" value="InterPro"/>
</dbReference>
<dbReference type="InterPro" id="IPR016055">
    <property type="entry name" value="A-D-PHexomutase_a/b/a-I/II/III"/>
</dbReference>
<feature type="domain" description="Alpha-D-phosphohexomutase alpha/beta/alpha" evidence="6">
    <location>
        <begin position="47"/>
        <end position="184"/>
    </location>
</feature>
<organism evidence="9 10">
    <name type="scientific">Chitinophaga dinghuensis</name>
    <dbReference type="NCBI Taxonomy" id="1539050"/>
    <lineage>
        <taxon>Bacteria</taxon>
        <taxon>Pseudomonadati</taxon>
        <taxon>Bacteroidota</taxon>
        <taxon>Chitinophagia</taxon>
        <taxon>Chitinophagales</taxon>
        <taxon>Chitinophagaceae</taxon>
        <taxon>Chitinophaga</taxon>
    </lineage>
</organism>
<keyword evidence="4" id="KW-0460">Magnesium</keyword>
<keyword evidence="5" id="KW-0413">Isomerase</keyword>
<dbReference type="EMBL" id="QLMA01000004">
    <property type="protein sequence ID" value="RAJ81809.1"/>
    <property type="molecule type" value="Genomic_DNA"/>
</dbReference>
<dbReference type="AlphaFoldDB" id="A0A327VXV3"/>
<feature type="domain" description="Alpha-D-phosphohexomutase alpha/beta/alpha" evidence="8">
    <location>
        <begin position="322"/>
        <end position="440"/>
    </location>
</feature>
<comment type="caution">
    <text evidence="9">The sequence shown here is derived from an EMBL/GenBank/DDBJ whole genome shotgun (WGS) entry which is preliminary data.</text>
</comment>
<dbReference type="PRINTS" id="PR00509">
    <property type="entry name" value="PGMPMM"/>
</dbReference>
<evidence type="ECO:0000313" key="9">
    <source>
        <dbReference type="EMBL" id="RAJ81809.1"/>
    </source>
</evidence>
<evidence type="ECO:0000256" key="5">
    <source>
        <dbReference type="ARBA" id="ARBA00023235"/>
    </source>
</evidence>
<evidence type="ECO:0000259" key="7">
    <source>
        <dbReference type="Pfam" id="PF02879"/>
    </source>
</evidence>
<gene>
    <name evidence="9" type="ORF">CLV59_10432</name>
</gene>
<dbReference type="InterPro" id="IPR036900">
    <property type="entry name" value="A-D-PHexomutase_C_sf"/>
</dbReference>
<keyword evidence="2" id="KW-0597">Phosphoprotein</keyword>
<evidence type="ECO:0000256" key="2">
    <source>
        <dbReference type="ARBA" id="ARBA00022553"/>
    </source>
</evidence>
<proteinExistence type="inferred from homology"/>
<dbReference type="Gene3D" id="3.40.120.10">
    <property type="entry name" value="Alpha-D-Glucose-1,6-Bisphosphate, subunit A, domain 3"/>
    <property type="match status" value="3"/>
</dbReference>
<keyword evidence="3" id="KW-0479">Metal-binding</keyword>
<feature type="domain" description="Alpha-D-phosphohexomutase alpha/beta/alpha" evidence="7">
    <location>
        <begin position="207"/>
        <end position="310"/>
    </location>
</feature>
<dbReference type="InterPro" id="IPR005844">
    <property type="entry name" value="A-D-PHexomutase_a/b/a-I"/>
</dbReference>
<dbReference type="Pfam" id="PF02878">
    <property type="entry name" value="PGM_PMM_I"/>
    <property type="match status" value="1"/>
</dbReference>
<evidence type="ECO:0000259" key="8">
    <source>
        <dbReference type="Pfam" id="PF02880"/>
    </source>
</evidence>
<comment type="similarity">
    <text evidence="1">Belongs to the phosphohexose mutase family.</text>
</comment>
<dbReference type="SUPFAM" id="SSF53738">
    <property type="entry name" value="Phosphoglucomutase, first 3 domains"/>
    <property type="match status" value="3"/>
</dbReference>
<sequence length="576" mass="63958">MTMDINIQNKVAQWLNGNYDAETVAAIKKMEAEHPDELTEAFYRNLEFGTGGLRGVMGVGTNRMNKYTVGMATQGFANYLKQSFEGEIKVALAHDSRNNSRFFAETAANVFAANGIKVYLFESLRPTPELSFTIRHLQCQGGVVCTASHNPREYNGYKAYWNDGAQLVPPHDKNVIREVEKITSPDEVKWTGGEANITIIGKDVDEAYLQELQTLSINPEICKQQHDLKIVYTPIHGTGITMVPEILKRYGFTNVNIVEEQATPDGNFPTVVYPNPEEAEAMSLGLKKAQELDADILLGTDPDADRVGIAVKDLHGKWILVNGNQTAALLFNYIIEGRKEKGLAQPGDFVCKTVVTSDLIDVFAAQNNVTCYNVLTGFKWIADLIRRKEPAEKFICGGEESYGTMIGDRIRDKDAVSAVAMICEMAAVARSKGKTLFEQLISIYIKYGYYLESLISITKKGMRGAEEIAEMMRGYRENPPAAINGSPVVMLYDYQLQQIKDIKTGEIKPIDLPKSNVLQFVLADGSKISARPSGTEPKIKFYFSVNTTLQSVDDYDKVTAELEAKINGIISDMQLK</sequence>
<dbReference type="InterPro" id="IPR005845">
    <property type="entry name" value="A-D-PHexomutase_a/b/a-II"/>
</dbReference>
<protein>
    <submittedName>
        <fullName evidence="9">Phosphoglucomutase</fullName>
    </submittedName>
</protein>
<evidence type="ECO:0000256" key="3">
    <source>
        <dbReference type="ARBA" id="ARBA00022723"/>
    </source>
</evidence>
<reference evidence="9 10" key="1">
    <citation type="submission" date="2018-06" db="EMBL/GenBank/DDBJ databases">
        <title>Genomic Encyclopedia of Archaeal and Bacterial Type Strains, Phase II (KMG-II): from individual species to whole genera.</title>
        <authorList>
            <person name="Goeker M."/>
        </authorList>
    </citation>
    <scope>NUCLEOTIDE SEQUENCE [LARGE SCALE GENOMIC DNA]</scope>
    <source>
        <strain evidence="9 10">DSM 29821</strain>
    </source>
</reference>
<dbReference type="PANTHER" id="PTHR45745">
    <property type="entry name" value="PHOSPHOMANNOMUTASE 45A"/>
    <property type="match status" value="1"/>
</dbReference>
<evidence type="ECO:0000256" key="4">
    <source>
        <dbReference type="ARBA" id="ARBA00022842"/>
    </source>
</evidence>
<evidence type="ECO:0000313" key="10">
    <source>
        <dbReference type="Proteomes" id="UP000249819"/>
    </source>
</evidence>
<dbReference type="InterPro" id="IPR005846">
    <property type="entry name" value="A-D-PHexomutase_a/b/a-III"/>
</dbReference>
<dbReference type="InterPro" id="IPR005841">
    <property type="entry name" value="Alpha-D-phosphohexomutase_SF"/>
</dbReference>
<keyword evidence="10" id="KW-1185">Reference proteome</keyword>
<evidence type="ECO:0000256" key="1">
    <source>
        <dbReference type="ARBA" id="ARBA00010231"/>
    </source>
</evidence>
<dbReference type="CDD" id="cd05799">
    <property type="entry name" value="PGM2"/>
    <property type="match status" value="1"/>
</dbReference>
<dbReference type="Gene3D" id="3.30.310.50">
    <property type="entry name" value="Alpha-D-phosphohexomutase, C-terminal domain"/>
    <property type="match status" value="1"/>
</dbReference>
<accession>A0A327VXV3</accession>
<name>A0A327VXV3_9BACT</name>
<evidence type="ECO:0000259" key="6">
    <source>
        <dbReference type="Pfam" id="PF02878"/>
    </source>
</evidence>
<dbReference type="PANTHER" id="PTHR45745:SF1">
    <property type="entry name" value="PHOSPHOGLUCOMUTASE 2B-RELATED"/>
    <property type="match status" value="1"/>
</dbReference>
<dbReference type="GO" id="GO:0008973">
    <property type="term" value="F:phosphopentomutase activity"/>
    <property type="evidence" value="ECO:0007669"/>
    <property type="project" value="TreeGrafter"/>
</dbReference>
<dbReference type="Pfam" id="PF02879">
    <property type="entry name" value="PGM_PMM_II"/>
    <property type="match status" value="1"/>
</dbReference>
<dbReference type="Proteomes" id="UP000249819">
    <property type="component" value="Unassembled WGS sequence"/>
</dbReference>
<dbReference type="Pfam" id="PF02880">
    <property type="entry name" value="PGM_PMM_III"/>
    <property type="match status" value="1"/>
</dbReference>